<evidence type="ECO:0000313" key="4">
    <source>
        <dbReference type="Proteomes" id="UP000636891"/>
    </source>
</evidence>
<reference evidence="3 4" key="1">
    <citation type="submission" date="2020-08" db="EMBL/GenBank/DDBJ databases">
        <title>Genome public.</title>
        <authorList>
            <person name="Liu C."/>
            <person name="Sun Q."/>
        </authorList>
    </citation>
    <scope>NUCLEOTIDE SEQUENCE [LARGE SCALE GENOMIC DNA]</scope>
    <source>
        <strain evidence="3 4">New-7</strain>
    </source>
</reference>
<dbReference type="RefSeq" id="WP_118656719.1">
    <property type="nucleotide sequence ID" value="NZ_JACOOK010000004.1"/>
</dbReference>
<feature type="domain" description="Glycoamylase-like" evidence="2">
    <location>
        <begin position="294"/>
        <end position="517"/>
    </location>
</feature>
<evidence type="ECO:0000256" key="1">
    <source>
        <dbReference type="SAM" id="SignalP"/>
    </source>
</evidence>
<gene>
    <name evidence="3" type="ORF">H8S08_08370</name>
</gene>
<evidence type="ECO:0000259" key="2">
    <source>
        <dbReference type="Pfam" id="PF10091"/>
    </source>
</evidence>
<proteinExistence type="predicted"/>
<dbReference type="Gene3D" id="1.50.10.140">
    <property type="match status" value="1"/>
</dbReference>
<dbReference type="Proteomes" id="UP000636891">
    <property type="component" value="Unassembled WGS sequence"/>
</dbReference>
<dbReference type="Gene3D" id="2.60.40.10">
    <property type="entry name" value="Immunoglobulins"/>
    <property type="match status" value="1"/>
</dbReference>
<keyword evidence="1" id="KW-0732">Signal</keyword>
<organism evidence="3 4">
    <name type="scientific">Alistipes hominis</name>
    <dbReference type="NCBI Taxonomy" id="2763015"/>
    <lineage>
        <taxon>Bacteria</taxon>
        <taxon>Pseudomonadati</taxon>
        <taxon>Bacteroidota</taxon>
        <taxon>Bacteroidia</taxon>
        <taxon>Bacteroidales</taxon>
        <taxon>Rikenellaceae</taxon>
        <taxon>Alistipes</taxon>
    </lineage>
</organism>
<feature type="signal peptide" evidence="1">
    <location>
        <begin position="1"/>
        <end position="19"/>
    </location>
</feature>
<sequence>MKKTGLLLSLLTLLWYCGAAQTPVQTDLRSFLPAVGRIEAAGYDSHVELRWPAVSGAESYAVYLLRDGKKSLRGETPNLYYLDFVAGLGRNAVYTYRVAALGADGKQLSETPQISAAISDFSDEQLQQMVQRYTFRYFWDFADPLTGLAYERSNDKRADCITTGGSGFGVMGIVAGVRNGFVTRPEAVARLTKIVGALEKLPRFHGAWAHWYNTRTGQPYHFSEKDNGGDLVETAFLVQGLLAAQGYFDGNDAAEKALRDRIEQLWREVEWSHYTQGQNALYWHWSPDYGFAMNHPIKGYDETFVTYILAAASPTFPIDKKVYDDCWVNRKEGEFFCATDFYGIMLPLGKRAQMGGPLFWVHYSYTGLDPRGLADRFANYWEQNRRYTLVDRAYCIDNPYRWVGYGPDFWGLTACDALPEGYRAHTPGVGEDFGTIAPTAALSSMPYTPEESMAVLKNLYRNLGSVAFGIMGFYDAVNLSLGEPRSTESYIAIDQGPILVMIENHRNATVWNAFMKKNDIRRGLDRLGFTINHKTIEYTK</sequence>
<protein>
    <submittedName>
        <fullName evidence="3">DUF3131 domain-containing protein</fullName>
    </submittedName>
</protein>
<comment type="caution">
    <text evidence="3">The sequence shown here is derived from an EMBL/GenBank/DDBJ whole genome shotgun (WGS) entry which is preliminary data.</text>
</comment>
<dbReference type="InterPro" id="IPR019282">
    <property type="entry name" value="Glycoamylase-like_cons_dom"/>
</dbReference>
<keyword evidence="4" id="KW-1185">Reference proteome</keyword>
<feature type="chain" id="PRO_5046107803" evidence="1">
    <location>
        <begin position="20"/>
        <end position="540"/>
    </location>
</feature>
<name>A0ABR7CMX5_9BACT</name>
<dbReference type="EMBL" id="JACOOK010000004">
    <property type="protein sequence ID" value="MBC5617028.1"/>
    <property type="molecule type" value="Genomic_DNA"/>
</dbReference>
<accession>A0ABR7CMX5</accession>
<dbReference type="InterPro" id="IPR013783">
    <property type="entry name" value="Ig-like_fold"/>
</dbReference>
<evidence type="ECO:0000313" key="3">
    <source>
        <dbReference type="EMBL" id="MBC5617028.1"/>
    </source>
</evidence>
<dbReference type="Pfam" id="PF10091">
    <property type="entry name" value="Glycoamylase"/>
    <property type="match status" value="1"/>
</dbReference>